<protein>
    <submittedName>
        <fullName evidence="2">Toll/interleukin-1 receptor domain-containing protein</fullName>
    </submittedName>
</protein>
<dbReference type="SUPFAM" id="SSF52200">
    <property type="entry name" value="Toll/Interleukin receptor TIR domain"/>
    <property type="match status" value="1"/>
</dbReference>
<dbReference type="EMBL" id="CP073041">
    <property type="protein sequence ID" value="UXE60258.1"/>
    <property type="molecule type" value="Genomic_DNA"/>
</dbReference>
<dbReference type="InterPro" id="IPR000157">
    <property type="entry name" value="TIR_dom"/>
</dbReference>
<dbReference type="GO" id="GO:0007165">
    <property type="term" value="P:signal transduction"/>
    <property type="evidence" value="ECO:0007669"/>
    <property type="project" value="InterPro"/>
</dbReference>
<accession>A0A977KUL8</accession>
<proteinExistence type="predicted"/>
<reference evidence="2" key="1">
    <citation type="submission" date="2021-04" db="EMBL/GenBank/DDBJ databases">
        <title>Genome sequence of Woronichinia naegeliana from Washington state freshwater lake bloom.</title>
        <authorList>
            <person name="Dreher T.W."/>
        </authorList>
    </citation>
    <scope>NUCLEOTIDE SEQUENCE</scope>
    <source>
        <strain evidence="2">WA131</strain>
    </source>
</reference>
<feature type="domain" description="TIR" evidence="1">
    <location>
        <begin position="2"/>
        <end position="139"/>
    </location>
</feature>
<dbReference type="SMART" id="SM00255">
    <property type="entry name" value="TIR"/>
    <property type="match status" value="1"/>
</dbReference>
<dbReference type="InterPro" id="IPR035897">
    <property type="entry name" value="Toll_tir_struct_dom_sf"/>
</dbReference>
<gene>
    <name evidence="2" type="ORF">KA717_32320</name>
</gene>
<dbReference type="Pfam" id="PF13676">
    <property type="entry name" value="TIR_2"/>
    <property type="match status" value="1"/>
</dbReference>
<organism evidence="2">
    <name type="scientific">Woronichinia naegeliana WA131</name>
    <dbReference type="NCBI Taxonomy" id="2824559"/>
    <lineage>
        <taxon>Bacteria</taxon>
        <taxon>Bacillati</taxon>
        <taxon>Cyanobacteriota</taxon>
        <taxon>Cyanophyceae</taxon>
        <taxon>Synechococcales</taxon>
        <taxon>Coelosphaeriaceae</taxon>
        <taxon>Woronichinia</taxon>
    </lineage>
</organism>
<name>A0A977KUL8_9CYAN</name>
<dbReference type="AlphaFoldDB" id="A0A977KUL8"/>
<keyword evidence="2" id="KW-0675">Receptor</keyword>
<dbReference type="Gene3D" id="3.40.50.10140">
    <property type="entry name" value="Toll/interleukin-1 receptor homology (TIR) domain"/>
    <property type="match status" value="1"/>
</dbReference>
<evidence type="ECO:0000259" key="1">
    <source>
        <dbReference type="PROSITE" id="PS50104"/>
    </source>
</evidence>
<dbReference type="Proteomes" id="UP001065613">
    <property type="component" value="Chromosome"/>
</dbReference>
<dbReference type="PROSITE" id="PS50104">
    <property type="entry name" value="TIR"/>
    <property type="match status" value="1"/>
</dbReference>
<evidence type="ECO:0000313" key="2">
    <source>
        <dbReference type="EMBL" id="UXE60258.1"/>
    </source>
</evidence>
<dbReference type="KEGG" id="wna:KA717_32320"/>
<sequence>MQNWDVFICHSSNDKKSFVEPLSIELKKLGVRVWFDKFVLVPGDRLSEKIAEGLATTRSGVLVISKSFIGKPWTRYELSGLVNRFVEENTRLIPIWLDVNRSDVAKLNPSLADLLSIVSDSNNIKETALEILRTIRPQLYKNLIDLSQIEANSEVFETRYIENFPIADLKIGPIRYHDLDKALLIRIQNLWFAMRQLLDTSLEQWIEGFQRDLRPEKEVVIWERILSALNLTMEKLTYNDDDSKAQAYKIILSFSLGSVDSVFEKARKGEFDFSIVQATTEAWLNTLPQTTISDVEDKGL</sequence>